<dbReference type="InterPro" id="IPR050459">
    <property type="entry name" value="WD_repeat_RBAP46/RBAP48/MSI1"/>
</dbReference>
<accession>G0UV55</accession>
<dbReference type="VEuPathDB" id="TriTrypDB:TcIL3000_10_280"/>
<keyword evidence="1 4" id="KW-0853">WD repeat</keyword>
<evidence type="ECO:0000256" key="3">
    <source>
        <dbReference type="ARBA" id="ARBA00022980"/>
    </source>
</evidence>
<dbReference type="InterPro" id="IPR019775">
    <property type="entry name" value="WD40_repeat_CS"/>
</dbReference>
<dbReference type="Gene3D" id="2.130.10.10">
    <property type="entry name" value="YVTN repeat-like/Quinoprotein amine dehydrogenase"/>
    <property type="match status" value="1"/>
</dbReference>
<dbReference type="SUPFAM" id="SSF50978">
    <property type="entry name" value="WD40 repeat-like"/>
    <property type="match status" value="1"/>
</dbReference>
<protein>
    <submittedName>
        <fullName evidence="5">Uncharacterized protein</fullName>
    </submittedName>
</protein>
<dbReference type="AlphaFoldDB" id="G0UV55"/>
<dbReference type="PROSITE" id="PS50082">
    <property type="entry name" value="WD_REPEATS_2"/>
    <property type="match status" value="1"/>
</dbReference>
<evidence type="ECO:0000313" key="5">
    <source>
        <dbReference type="EMBL" id="CCC93269.1"/>
    </source>
</evidence>
<feature type="repeat" description="WD" evidence="4">
    <location>
        <begin position="311"/>
        <end position="346"/>
    </location>
</feature>
<name>G0UV55_TRYCI</name>
<proteinExistence type="predicted"/>
<organism evidence="5">
    <name type="scientific">Trypanosoma congolense (strain IL3000)</name>
    <dbReference type="NCBI Taxonomy" id="1068625"/>
    <lineage>
        <taxon>Eukaryota</taxon>
        <taxon>Discoba</taxon>
        <taxon>Euglenozoa</taxon>
        <taxon>Kinetoplastea</taxon>
        <taxon>Metakinetoplastina</taxon>
        <taxon>Trypanosomatida</taxon>
        <taxon>Trypanosomatidae</taxon>
        <taxon>Trypanosoma</taxon>
        <taxon>Nannomonas</taxon>
    </lineage>
</organism>
<dbReference type="PROSITE" id="PS50294">
    <property type="entry name" value="WD_REPEATS_REGION"/>
    <property type="match status" value="1"/>
</dbReference>
<evidence type="ECO:0000256" key="4">
    <source>
        <dbReference type="PROSITE-ProRule" id="PRU00221"/>
    </source>
</evidence>
<evidence type="ECO:0000256" key="1">
    <source>
        <dbReference type="ARBA" id="ARBA00022574"/>
    </source>
</evidence>
<dbReference type="GO" id="GO:0005840">
    <property type="term" value="C:ribosome"/>
    <property type="evidence" value="ECO:0007669"/>
    <property type="project" value="UniProtKB-KW"/>
</dbReference>
<dbReference type="InterPro" id="IPR036322">
    <property type="entry name" value="WD40_repeat_dom_sf"/>
</dbReference>
<sequence>MNESIIQVPLYVTTAAWRKEAQLRGLLRNHPSVIAHSEFVAQGVAESVCSTAKISGHNSESMLAIGLNPLTDGGGRVGLCPVSVPGPKLGDVKDVRWLDMPAAEPLSGLEWCDERLLVGTSRGRILVSEMSPLSIGDADKELRPIVYLTCGDEEARVGDIVVPPSRHAISTLVRSLHCNTSVCTSSLMAVRDCAVMMWDLKGATQPVETWTPNADGEKRDGNHKEIVMFAQWAPSTDSVVLTGGYNGSLLLTDVRAQSGSSCKLVLPSRRGYMARCADFNALLPFALAAASSDGIISVYDCRNPSIAVRTISSHQGDVMSLKYLKLHSDIVATGGLDGSVVLWNLRHLPTYCVGRAQYKSPVFDLAATSWSVEQHVIGVTCGGELTFTGLAQQALAALAVPIAEHIAKCDGPKQEDQTATDSEASLMEREALGLGFLYSRRIREAYEVIVDCAMKRFSRKEIAMTIKLVGFLDIKIPPKFDFVEKMRNLNAEKLKRELHVASTSHSHIIVAFDNAITRSSQWLFPVLLSDSVRDLERPVREDITRLEALQLNLLLHNILVAGCMESAIGGLQFFAASGGDLRLLDSETVCTIAKTLLKSSVSEGQRFVTTLLSLLIKSDGSVVAEGLAKRLLIVVQEPLVTTGMPSRKARRHESMFLSDLVSAKEAVEVQMEIRCLGIENHEEVIARVNKYQDQCLEKNDNGVFGWLAQEPLMLFLRSLTANSNYATFFWACVQLIEALAACPGMREVEELLLATVNSIHTASNRFRAQLQELAAVTRNTLSTLREAGRTLSATLDFVVVLLRVQLECENVALESNMTKLPPVLYHIMDILSSASSELLKAWEALLVVLVDCPLRSLVRKCCLSGLRDFALKVEGLVSLSAKEDGDEMLKDILDTCDEFFDKIVESAD</sequence>
<dbReference type="PROSITE" id="PS00678">
    <property type="entry name" value="WD_REPEATS_1"/>
    <property type="match status" value="1"/>
</dbReference>
<dbReference type="PANTHER" id="PTHR22850">
    <property type="entry name" value="WD40 REPEAT FAMILY"/>
    <property type="match status" value="1"/>
</dbReference>
<keyword evidence="3" id="KW-0689">Ribosomal protein</keyword>
<gene>
    <name evidence="5" type="ORF">TCIL3000_10_280</name>
</gene>
<dbReference type="InterPro" id="IPR015943">
    <property type="entry name" value="WD40/YVTN_repeat-like_dom_sf"/>
</dbReference>
<dbReference type="InterPro" id="IPR001680">
    <property type="entry name" value="WD40_rpt"/>
</dbReference>
<keyword evidence="2" id="KW-0677">Repeat</keyword>
<evidence type="ECO:0000256" key="2">
    <source>
        <dbReference type="ARBA" id="ARBA00022737"/>
    </source>
</evidence>
<dbReference type="EMBL" id="HE575323">
    <property type="protein sequence ID" value="CCC93269.1"/>
    <property type="molecule type" value="Genomic_DNA"/>
</dbReference>
<keyword evidence="3" id="KW-0687">Ribonucleoprotein</keyword>
<reference evidence="5" key="1">
    <citation type="journal article" date="2012" name="Proc. Natl. Acad. Sci. U.S.A.">
        <title>Antigenic diversity is generated by distinct evolutionary mechanisms in African trypanosome species.</title>
        <authorList>
            <person name="Jackson A.P."/>
            <person name="Berry A."/>
            <person name="Aslett M."/>
            <person name="Allison H.C."/>
            <person name="Burton P."/>
            <person name="Vavrova-Anderson J."/>
            <person name="Brown R."/>
            <person name="Browne H."/>
            <person name="Corton N."/>
            <person name="Hauser H."/>
            <person name="Gamble J."/>
            <person name="Gilderthorp R."/>
            <person name="Marcello L."/>
            <person name="McQuillan J."/>
            <person name="Otto T.D."/>
            <person name="Quail M.A."/>
            <person name="Sanders M.J."/>
            <person name="van Tonder A."/>
            <person name="Ginger M.L."/>
            <person name="Field M.C."/>
            <person name="Barry J.D."/>
            <person name="Hertz-Fowler C."/>
            <person name="Berriman M."/>
        </authorList>
    </citation>
    <scope>NUCLEOTIDE SEQUENCE</scope>
    <source>
        <strain evidence="5">IL3000</strain>
    </source>
</reference>
<dbReference type="SMART" id="SM00320">
    <property type="entry name" value="WD40"/>
    <property type="match status" value="3"/>
</dbReference>